<evidence type="ECO:0000313" key="2">
    <source>
        <dbReference type="EMBL" id="WOK95666.1"/>
    </source>
</evidence>
<keyword evidence="3" id="KW-1185">Reference proteome</keyword>
<dbReference type="GO" id="GO:0005634">
    <property type="term" value="C:nucleus"/>
    <property type="evidence" value="ECO:0007669"/>
    <property type="project" value="TreeGrafter"/>
</dbReference>
<dbReference type="InterPro" id="IPR039277">
    <property type="entry name" value="VOZ1/VOZ2"/>
</dbReference>
<dbReference type="EMBL" id="CP136890">
    <property type="protein sequence ID" value="WOK95666.1"/>
    <property type="molecule type" value="Genomic_DNA"/>
</dbReference>
<dbReference type="PANTHER" id="PTHR33873">
    <property type="entry name" value="TRANSCRIPTION FACTOR VOZ1"/>
    <property type="match status" value="1"/>
</dbReference>
<organism evidence="2 3">
    <name type="scientific">Canna indica</name>
    <name type="common">Indian-shot</name>
    <dbReference type="NCBI Taxonomy" id="4628"/>
    <lineage>
        <taxon>Eukaryota</taxon>
        <taxon>Viridiplantae</taxon>
        <taxon>Streptophyta</taxon>
        <taxon>Embryophyta</taxon>
        <taxon>Tracheophyta</taxon>
        <taxon>Spermatophyta</taxon>
        <taxon>Magnoliopsida</taxon>
        <taxon>Liliopsida</taxon>
        <taxon>Zingiberales</taxon>
        <taxon>Cannaceae</taxon>
        <taxon>Canna</taxon>
    </lineage>
</organism>
<dbReference type="GO" id="GO:0043565">
    <property type="term" value="F:sequence-specific DNA binding"/>
    <property type="evidence" value="ECO:0007669"/>
    <property type="project" value="TreeGrafter"/>
</dbReference>
<dbReference type="PANTHER" id="PTHR33873:SF15">
    <property type="entry name" value="TRANSCRIPTION FACTOR VOZ2"/>
    <property type="match status" value="1"/>
</dbReference>
<accession>A0AAQ3JVW8</accession>
<sequence>MGKGCKSASHQLFKNKARNRVDDLQEKFTDLQSALKESRAADVAVLEEQLHQMLREWKAELNQSSPATSLQDPYQLCHMYWEEYYVNQEIGEQGYLYTGHYENNLPVGSHDAAVTCLEGTNHFDYQQYNLHQELPHDLYGNMNTTEQNGGDVFPHMSDVLPTISPPPSAFLRPKCALWDCPRPAQGSEWCQDYCSSFHATLAINEGPPGMTPVLRPGGIEFKDGPLFAALNAKVQGKNVGVPVCEGAATAKSPWKAPELFDLCVLDGESLREWLFFDKPRRAFESGNRKQRSLPDYNGRGWHESRKQVMKEYGGLKRSYYMDPQPQTLFEWHLYEYEINDCEAFALYRLEFKRVDPKKSAKAKSSGNSLVDLQQQMGRLKADNTVDYKKNTKSRAKSNLKDIAGNINTASGAVDQKENGPNVLHAPDVDGNSAYGPHLQYAYTMESLNDGYGT</sequence>
<dbReference type="GO" id="GO:0045893">
    <property type="term" value="P:positive regulation of DNA-templated transcription"/>
    <property type="evidence" value="ECO:0007669"/>
    <property type="project" value="TreeGrafter"/>
</dbReference>
<evidence type="ECO:0000256" key="1">
    <source>
        <dbReference type="SAM" id="Coils"/>
    </source>
</evidence>
<dbReference type="GO" id="GO:0048578">
    <property type="term" value="P:positive regulation of long-day photoperiodism, flowering"/>
    <property type="evidence" value="ECO:0007669"/>
    <property type="project" value="InterPro"/>
</dbReference>
<dbReference type="Proteomes" id="UP001327560">
    <property type="component" value="Chromosome 1"/>
</dbReference>
<evidence type="ECO:0000313" key="3">
    <source>
        <dbReference type="Proteomes" id="UP001327560"/>
    </source>
</evidence>
<gene>
    <name evidence="2" type="ORF">Cni_G04373</name>
</gene>
<keyword evidence="1" id="KW-0175">Coiled coil</keyword>
<protein>
    <submittedName>
        <fullName evidence="2">Transcription factor VOZ1-like</fullName>
    </submittedName>
</protein>
<dbReference type="AlphaFoldDB" id="A0AAQ3JVW8"/>
<proteinExistence type="predicted"/>
<feature type="coiled-coil region" evidence="1">
    <location>
        <begin position="14"/>
        <end position="41"/>
    </location>
</feature>
<reference evidence="2 3" key="1">
    <citation type="submission" date="2023-10" db="EMBL/GenBank/DDBJ databases">
        <title>Chromosome-scale genome assembly provides insights into flower coloration mechanisms of Canna indica.</title>
        <authorList>
            <person name="Li C."/>
        </authorList>
    </citation>
    <scope>NUCLEOTIDE SEQUENCE [LARGE SCALE GENOMIC DNA]</scope>
    <source>
        <tissue evidence="2">Flower</tissue>
    </source>
</reference>
<name>A0AAQ3JVW8_9LILI</name>